<evidence type="ECO:0000313" key="2">
    <source>
        <dbReference type="EMBL" id="XAT64819.1"/>
    </source>
</evidence>
<evidence type="ECO:0000259" key="1">
    <source>
        <dbReference type="Pfam" id="PF01850"/>
    </source>
</evidence>
<evidence type="ECO:0000313" key="3">
    <source>
        <dbReference type="Proteomes" id="UP001492541"/>
    </source>
</evidence>
<accession>A0ABZ3H876</accession>
<protein>
    <submittedName>
        <fullName evidence="2">Type II toxin-antitoxin system VapC family toxin</fullName>
    </submittedName>
</protein>
<dbReference type="InterPro" id="IPR002716">
    <property type="entry name" value="PIN_dom"/>
</dbReference>
<sequence>MAKGKSVYCPRLILAGIYGVLVRYNIKLADLGHDLVLKNFNLIEEGDIFDEILKVCKNAGSRAVDGYFIATAKLSNSILITNDKIMASNAKKAGIEAYYLIEEFDRAVERLNEVK</sequence>
<dbReference type="RefSeq" id="WP_346297707.1">
    <property type="nucleotide sequence ID" value="NZ_CP087714.1"/>
</dbReference>
<reference evidence="2 3" key="1">
    <citation type="submission" date="2021-11" db="EMBL/GenBank/DDBJ databases">
        <title>Whole genome of Geoglobus acetivorans.</title>
        <authorList>
            <person name="Liu D."/>
        </authorList>
    </citation>
    <scope>NUCLEOTIDE SEQUENCE [LARGE SCALE GENOMIC DNA]</scope>
    <source>
        <strain evidence="2 3">SBH6</strain>
    </source>
</reference>
<name>A0ABZ3H876_GEOAI</name>
<dbReference type="InterPro" id="IPR029060">
    <property type="entry name" value="PIN-like_dom_sf"/>
</dbReference>
<proteinExistence type="predicted"/>
<organism evidence="2 3">
    <name type="scientific">Geoglobus acetivorans</name>
    <dbReference type="NCBI Taxonomy" id="565033"/>
    <lineage>
        <taxon>Archaea</taxon>
        <taxon>Methanobacteriati</taxon>
        <taxon>Methanobacteriota</taxon>
        <taxon>Archaeoglobi</taxon>
        <taxon>Archaeoglobales</taxon>
        <taxon>Archaeoglobaceae</taxon>
        <taxon>Geoglobus</taxon>
    </lineage>
</organism>
<feature type="domain" description="PIN" evidence="1">
    <location>
        <begin position="6"/>
        <end position="91"/>
    </location>
</feature>
<gene>
    <name evidence="2" type="ORF">LPQ35_05485</name>
</gene>
<dbReference type="Proteomes" id="UP001492541">
    <property type="component" value="Chromosome"/>
</dbReference>
<dbReference type="SUPFAM" id="SSF88723">
    <property type="entry name" value="PIN domain-like"/>
    <property type="match status" value="1"/>
</dbReference>
<dbReference type="GeneID" id="90449117"/>
<keyword evidence="3" id="KW-1185">Reference proteome</keyword>
<dbReference type="Pfam" id="PF01850">
    <property type="entry name" value="PIN"/>
    <property type="match status" value="1"/>
</dbReference>
<dbReference type="EMBL" id="CP087714">
    <property type="protein sequence ID" value="XAT64819.1"/>
    <property type="molecule type" value="Genomic_DNA"/>
</dbReference>
<dbReference type="Gene3D" id="3.40.50.1010">
    <property type="entry name" value="5'-nuclease"/>
    <property type="match status" value="1"/>
</dbReference>